<evidence type="ECO:0000256" key="7">
    <source>
        <dbReference type="ARBA" id="ARBA00023136"/>
    </source>
</evidence>
<name>A0AAE3CZ36_9HYPH</name>
<dbReference type="Pfam" id="PF12696">
    <property type="entry name" value="TraG-D_C"/>
    <property type="match status" value="1"/>
</dbReference>
<comment type="subcellular location">
    <subcellularLocation>
        <location evidence="1">Cell membrane</location>
        <topology evidence="1">Multi-pass membrane protein</topology>
    </subcellularLocation>
</comment>
<feature type="compositionally biased region" description="Acidic residues" evidence="8">
    <location>
        <begin position="611"/>
        <end position="624"/>
    </location>
</feature>
<dbReference type="GO" id="GO:0005886">
    <property type="term" value="C:plasma membrane"/>
    <property type="evidence" value="ECO:0007669"/>
    <property type="project" value="UniProtKB-SubCell"/>
</dbReference>
<keyword evidence="3" id="KW-1003">Cell membrane</keyword>
<protein>
    <submittedName>
        <fullName evidence="10">Type IV secretory system conjugative DNA transfer family protein</fullName>
    </submittedName>
</protein>
<evidence type="ECO:0000256" key="2">
    <source>
        <dbReference type="ARBA" id="ARBA00008806"/>
    </source>
</evidence>
<dbReference type="InterPro" id="IPR032689">
    <property type="entry name" value="TraG-D_C"/>
</dbReference>
<feature type="domain" description="TraD/TraG TraM recognition site" evidence="9">
    <location>
        <begin position="429"/>
        <end position="508"/>
    </location>
</feature>
<dbReference type="CDD" id="cd01127">
    <property type="entry name" value="TrwB_TraG_TraD_VirD4"/>
    <property type="match status" value="2"/>
</dbReference>
<dbReference type="InterPro" id="IPR051539">
    <property type="entry name" value="T4SS-coupling_protein"/>
</dbReference>
<keyword evidence="7" id="KW-0472">Membrane</keyword>
<feature type="region of interest" description="Disordered" evidence="8">
    <location>
        <begin position="573"/>
        <end position="668"/>
    </location>
</feature>
<evidence type="ECO:0000313" key="10">
    <source>
        <dbReference type="EMBL" id="MBW8635557.1"/>
    </source>
</evidence>
<comment type="caution">
    <text evidence="10">The sequence shown here is derived from an EMBL/GenBank/DDBJ whole genome shotgun (WGS) entry which is preliminary data.</text>
</comment>
<evidence type="ECO:0000256" key="1">
    <source>
        <dbReference type="ARBA" id="ARBA00004651"/>
    </source>
</evidence>
<evidence type="ECO:0000313" key="11">
    <source>
        <dbReference type="Proteomes" id="UP001196509"/>
    </source>
</evidence>
<keyword evidence="4" id="KW-0812">Transmembrane</keyword>
<evidence type="ECO:0000256" key="5">
    <source>
        <dbReference type="ARBA" id="ARBA00022971"/>
    </source>
</evidence>
<dbReference type="EMBL" id="JAICBX010000001">
    <property type="protein sequence ID" value="MBW8635557.1"/>
    <property type="molecule type" value="Genomic_DNA"/>
</dbReference>
<evidence type="ECO:0000259" key="9">
    <source>
        <dbReference type="Pfam" id="PF12696"/>
    </source>
</evidence>
<organism evidence="10 11">
    <name type="scientific">Flavimaribacter sediminis</name>
    <dbReference type="NCBI Taxonomy" id="2865987"/>
    <lineage>
        <taxon>Bacteria</taxon>
        <taxon>Pseudomonadati</taxon>
        <taxon>Pseudomonadota</taxon>
        <taxon>Alphaproteobacteria</taxon>
        <taxon>Hyphomicrobiales</taxon>
        <taxon>Rhizobiaceae</taxon>
        <taxon>Flavimaribacter</taxon>
    </lineage>
</organism>
<evidence type="ECO:0000256" key="8">
    <source>
        <dbReference type="SAM" id="MobiDB-lite"/>
    </source>
</evidence>
<dbReference type="SUPFAM" id="SSF52540">
    <property type="entry name" value="P-loop containing nucleoside triphosphate hydrolases"/>
    <property type="match status" value="1"/>
</dbReference>
<dbReference type="Proteomes" id="UP001196509">
    <property type="component" value="Unassembled WGS sequence"/>
</dbReference>
<keyword evidence="6" id="KW-1133">Transmembrane helix</keyword>
<evidence type="ECO:0000256" key="6">
    <source>
        <dbReference type="ARBA" id="ARBA00022989"/>
    </source>
</evidence>
<proteinExistence type="inferred from homology"/>
<dbReference type="InterPro" id="IPR003688">
    <property type="entry name" value="TraG/VirD4"/>
</dbReference>
<dbReference type="RefSeq" id="WP_220226290.1">
    <property type="nucleotide sequence ID" value="NZ_JAICBX010000001.1"/>
</dbReference>
<comment type="similarity">
    <text evidence="2">Belongs to the VirD4/TraG family.</text>
</comment>
<gene>
    <name evidence="10" type="ORF">K1W69_00035</name>
</gene>
<dbReference type="PANTHER" id="PTHR37937:SF1">
    <property type="entry name" value="CONJUGATIVE TRANSFER: DNA TRANSPORT"/>
    <property type="match status" value="1"/>
</dbReference>
<evidence type="ECO:0000256" key="3">
    <source>
        <dbReference type="ARBA" id="ARBA00022475"/>
    </source>
</evidence>
<dbReference type="PANTHER" id="PTHR37937">
    <property type="entry name" value="CONJUGATIVE TRANSFER: DNA TRANSPORT"/>
    <property type="match status" value="1"/>
</dbReference>
<evidence type="ECO:0000256" key="4">
    <source>
        <dbReference type="ARBA" id="ARBA00022692"/>
    </source>
</evidence>
<keyword evidence="11" id="KW-1185">Reference proteome</keyword>
<keyword evidence="5" id="KW-0184">Conjugation</keyword>
<dbReference type="Gene3D" id="3.40.50.300">
    <property type="entry name" value="P-loop containing nucleotide triphosphate hydrolases"/>
    <property type="match status" value="1"/>
</dbReference>
<dbReference type="Pfam" id="PF02534">
    <property type="entry name" value="T4SS-DNA_transf"/>
    <property type="match status" value="1"/>
</dbReference>
<dbReference type="AlphaFoldDB" id="A0AAE3CZ36"/>
<dbReference type="InterPro" id="IPR027417">
    <property type="entry name" value="P-loop_NTPase"/>
</dbReference>
<accession>A0AAE3CZ36</accession>
<reference evidence="10" key="1">
    <citation type="submission" date="2021-08" db="EMBL/GenBank/DDBJ databases">
        <title>Hoeflea bacterium WL0058 sp. nov., isolated from the sediment.</title>
        <authorList>
            <person name="Wang L."/>
            <person name="Zhang D."/>
        </authorList>
    </citation>
    <scope>NUCLEOTIDE SEQUENCE</scope>
    <source>
        <strain evidence="10">WL0058</strain>
    </source>
</reference>
<sequence length="668" mass="74580">MVFGKLFGKARKDGAPGSNAYAAWLNSLDPMWRDAVQIISSDSKLDEAFKNVFRHALQNGNLEEARAKLRECLPFMTEGGQARLQSAGQMEHWSSDQQLLDAGIIIPKAKREFIIDKMRLGRLPVDGPEEDDLGIMLWFQGEGHLLTVAPTGAGKGQRFILHNLLTYEGPVVVLDPKGENYRETAWRRSHFGQVFKWSPFEADSDCYNPLDRVNSWDEARLLAELLIVPQSKEPFWDNAAKDLLTGLIFYVLRTREPSRRNMREVCRLLAGSKSDMAAMIETLQNDGDERLRELGNVLEGQSEALSASIGTTLRTQLEIWRSEGVVNTTSTSTPDFSADRILDSDNSELVYAARGGAIPGCYERDDGQLERGLAASVYLVIPPEKIGSYRSVLRVILGQLLSGAIEHRGVIEAENAEIDDLPIDYPRWPITFFFDELPQLGYMRLIEDAVAITRSYGIRLWLFTQDLAQLKEVYPKWESLIANCRSQVFFRPNDLGTAEHIAMRLGRRKDIWGGDDWVATPQQLMGPDFREDCVIFQDGLSVRARMFNPLYADQNAQTAMGSLKASYGTDVLRAQRPDVPPPEPEPEEDETFATGDNGGAGLAASQKEPSPDGETDDLSDDPEYQAELAALQARMRARKADTTIKPSESSAKSSDADKRPPTPPDFDN</sequence>